<feature type="transmembrane region" description="Helical" evidence="1">
    <location>
        <begin position="73"/>
        <end position="97"/>
    </location>
</feature>
<accession>A0A0M2HEV1</accession>
<evidence type="ECO:0000313" key="3">
    <source>
        <dbReference type="Proteomes" id="UP000034098"/>
    </source>
</evidence>
<dbReference type="Proteomes" id="UP000034098">
    <property type="component" value="Unassembled WGS sequence"/>
</dbReference>
<evidence type="ECO:0000256" key="1">
    <source>
        <dbReference type="SAM" id="Phobius"/>
    </source>
</evidence>
<name>A0A0M2HEV1_MICTR</name>
<feature type="transmembrane region" description="Helical" evidence="1">
    <location>
        <begin position="241"/>
        <end position="262"/>
    </location>
</feature>
<proteinExistence type="predicted"/>
<dbReference type="AlphaFoldDB" id="A0A0M2HEV1"/>
<organism evidence="2 3">
    <name type="scientific">Microbacterium trichothecenolyticum</name>
    <name type="common">Aureobacterium trichothecenolyticum</name>
    <dbReference type="NCBI Taxonomy" id="69370"/>
    <lineage>
        <taxon>Bacteria</taxon>
        <taxon>Bacillati</taxon>
        <taxon>Actinomycetota</taxon>
        <taxon>Actinomycetes</taxon>
        <taxon>Micrococcales</taxon>
        <taxon>Microbacteriaceae</taxon>
        <taxon>Microbacterium</taxon>
    </lineage>
</organism>
<dbReference type="OrthoDB" id="2014935at2"/>
<feature type="transmembrane region" description="Helical" evidence="1">
    <location>
        <begin position="189"/>
        <end position="207"/>
    </location>
</feature>
<feature type="transmembrane region" description="Helical" evidence="1">
    <location>
        <begin position="438"/>
        <end position="459"/>
    </location>
</feature>
<keyword evidence="1" id="KW-0812">Transmembrane</keyword>
<feature type="transmembrane region" description="Helical" evidence="1">
    <location>
        <begin position="466"/>
        <end position="486"/>
    </location>
</feature>
<feature type="transmembrane region" description="Helical" evidence="1">
    <location>
        <begin position="127"/>
        <end position="148"/>
    </location>
</feature>
<evidence type="ECO:0000313" key="2">
    <source>
        <dbReference type="EMBL" id="KJL42793.1"/>
    </source>
</evidence>
<dbReference type="PATRIC" id="fig|69370.6.peg.1790"/>
<dbReference type="EMBL" id="JYJA01000033">
    <property type="protein sequence ID" value="KJL42793.1"/>
    <property type="molecule type" value="Genomic_DNA"/>
</dbReference>
<reference evidence="2 3" key="1">
    <citation type="submission" date="2015-02" db="EMBL/GenBank/DDBJ databases">
        <title>Draft genome sequences of ten Microbacterium spp. with emphasis on heavy metal contaminated environments.</title>
        <authorList>
            <person name="Corretto E."/>
        </authorList>
    </citation>
    <scope>NUCLEOTIDE SEQUENCE [LARGE SCALE GENOMIC DNA]</scope>
    <source>
        <strain evidence="2 3">DSM 8608</strain>
    </source>
</reference>
<dbReference type="RefSeq" id="WP_045298404.1">
    <property type="nucleotide sequence ID" value="NZ_JYJA01000033.1"/>
</dbReference>
<feature type="transmembrane region" description="Helical" evidence="1">
    <location>
        <begin position="154"/>
        <end position="177"/>
    </location>
</feature>
<protein>
    <submittedName>
        <fullName evidence="2">ABC-2 family transporter protein</fullName>
    </submittedName>
</protein>
<feature type="transmembrane region" description="Helical" evidence="1">
    <location>
        <begin position="348"/>
        <end position="366"/>
    </location>
</feature>
<keyword evidence="1" id="KW-0472">Membrane</keyword>
<feature type="transmembrane region" description="Helical" evidence="1">
    <location>
        <begin position="16"/>
        <end position="37"/>
    </location>
</feature>
<comment type="caution">
    <text evidence="2">The sequence shown here is derived from an EMBL/GenBank/DDBJ whole genome shotgun (WGS) entry which is preliminary data.</text>
</comment>
<feature type="transmembrane region" description="Helical" evidence="1">
    <location>
        <begin position="302"/>
        <end position="322"/>
    </location>
</feature>
<keyword evidence="1" id="KW-1133">Transmembrane helix</keyword>
<feature type="transmembrane region" description="Helical" evidence="1">
    <location>
        <begin position="398"/>
        <end position="418"/>
    </location>
</feature>
<keyword evidence="3" id="KW-1185">Reference proteome</keyword>
<feature type="transmembrane region" description="Helical" evidence="1">
    <location>
        <begin position="511"/>
        <end position="530"/>
    </location>
</feature>
<sequence length="539" mass="56079">MSRIAALLTQRLRRDWLQLTLWIFGTMALAFAGLSGAANTYGTEQERTALLATVMANPVILLFRGLPSGPGEQAFIVFLLMPFLVMMPAFMSTFLAVRHTRGDEEAGRLEPVAATTAGRSVPTVATIIHGVLANVVLGVLVAAAFLAGGSPTEGSWLAGFTAACGGLTYLGVALLAAQLMRTSRGANSLAVWVLVVSYFIAGIGNALGTPSDDLTHMQSSWVTRLSPFGWAENTRAFDENLWWPAFLCLAAFVVFAGAALALQTVRDLGASIVPERRGRTAAGATLSSPTALVARLATGSTIGWMAGAFFAGALSTSLGSVVNEMGADNPAVADMLKALSAEADLEQAVVVVFFTMVGLLAACAGVQTVARARQEEAHGTAEPVLATPVQRVRWLADYVVVGFVAIVLTCAAAFVGAWAGAASLDNGAALAGDAFVAAWGQVIAASVFLVLTALVFTIAPRWTIPLGWTLVTAAIVFGLFGPLLGLPEWVTNLSPFSVAPVPSGSEVDLRGMWWLVLAVGVGAAASLTLMRRRELASAG</sequence>
<gene>
    <name evidence="2" type="ORF">RS82_01757</name>
</gene>